<dbReference type="GO" id="GO:0043531">
    <property type="term" value="F:ADP binding"/>
    <property type="evidence" value="ECO:0007669"/>
    <property type="project" value="TreeGrafter"/>
</dbReference>
<keyword evidence="14" id="KW-0324">Glycolysis</keyword>
<dbReference type="AlphaFoldDB" id="A0AAE0X8H9"/>
<dbReference type="PIRSF" id="PIRSF000724">
    <property type="entry name" value="Pgk"/>
    <property type="match status" value="1"/>
</dbReference>
<dbReference type="PANTHER" id="PTHR11406">
    <property type="entry name" value="PHOSPHOGLYCERATE KINASE"/>
    <property type="match status" value="1"/>
</dbReference>
<evidence type="ECO:0000313" key="19">
    <source>
        <dbReference type="EMBL" id="KAK3687955.1"/>
    </source>
</evidence>
<dbReference type="HAMAP" id="MF_00145">
    <property type="entry name" value="Phosphoglyc_kinase"/>
    <property type="match status" value="1"/>
</dbReference>
<comment type="subunit">
    <text evidence="18">Monomer.</text>
</comment>
<evidence type="ECO:0000256" key="14">
    <source>
        <dbReference type="ARBA" id="ARBA00023152"/>
    </source>
</evidence>
<dbReference type="EMBL" id="JAULSO010000002">
    <property type="protein sequence ID" value="KAK3687955.1"/>
    <property type="molecule type" value="Genomic_DNA"/>
</dbReference>
<accession>A0AAE0X8H9</accession>
<comment type="similarity">
    <text evidence="4 17">Belongs to the phosphoglycerate kinase family.</text>
</comment>
<evidence type="ECO:0000256" key="4">
    <source>
        <dbReference type="ARBA" id="ARBA00008982"/>
    </source>
</evidence>
<reference evidence="19" key="1">
    <citation type="journal article" date="2023" name="Mol. Phylogenet. Evol.">
        <title>Genome-scale phylogeny and comparative genomics of the fungal order Sordariales.</title>
        <authorList>
            <person name="Hensen N."/>
            <person name="Bonometti L."/>
            <person name="Westerberg I."/>
            <person name="Brannstrom I.O."/>
            <person name="Guillou S."/>
            <person name="Cros-Aarteil S."/>
            <person name="Calhoun S."/>
            <person name="Haridas S."/>
            <person name="Kuo A."/>
            <person name="Mondo S."/>
            <person name="Pangilinan J."/>
            <person name="Riley R."/>
            <person name="LaButti K."/>
            <person name="Andreopoulos B."/>
            <person name="Lipzen A."/>
            <person name="Chen C."/>
            <person name="Yan M."/>
            <person name="Daum C."/>
            <person name="Ng V."/>
            <person name="Clum A."/>
            <person name="Steindorff A."/>
            <person name="Ohm R.A."/>
            <person name="Martin F."/>
            <person name="Silar P."/>
            <person name="Natvig D.O."/>
            <person name="Lalanne C."/>
            <person name="Gautier V."/>
            <person name="Ament-Velasquez S.L."/>
            <person name="Kruys A."/>
            <person name="Hutchinson M.I."/>
            <person name="Powell A.J."/>
            <person name="Barry K."/>
            <person name="Miller A.N."/>
            <person name="Grigoriev I.V."/>
            <person name="Debuchy R."/>
            <person name="Gladieux P."/>
            <person name="Hiltunen Thoren M."/>
            <person name="Johannesson H."/>
        </authorList>
    </citation>
    <scope>NUCLEOTIDE SEQUENCE</scope>
    <source>
        <strain evidence="19">CBS 314.62</strain>
    </source>
</reference>
<feature type="binding site" evidence="15">
    <location>
        <position position="123"/>
    </location>
    <ligand>
        <name>(2R)-3-phosphoglycerate</name>
        <dbReference type="ChEBI" id="CHEBI:58272"/>
    </ligand>
</feature>
<dbReference type="EC" id="2.7.2.3" evidence="5 17"/>
<dbReference type="FunFam" id="3.40.50.1260:FF:000032">
    <property type="entry name" value="Phosphoglycerate kinase"/>
    <property type="match status" value="1"/>
</dbReference>
<keyword evidence="8" id="KW-0479">Metal-binding</keyword>
<keyword evidence="13" id="KW-0496">Mitochondrion</keyword>
<dbReference type="GO" id="GO:0046872">
    <property type="term" value="F:metal ion binding"/>
    <property type="evidence" value="ECO:0007669"/>
    <property type="project" value="UniProtKB-KW"/>
</dbReference>
<reference evidence="19" key="2">
    <citation type="submission" date="2023-06" db="EMBL/GenBank/DDBJ databases">
        <authorList>
            <consortium name="Lawrence Berkeley National Laboratory"/>
            <person name="Haridas S."/>
            <person name="Hensen N."/>
            <person name="Bonometti L."/>
            <person name="Westerberg I."/>
            <person name="Brannstrom I.O."/>
            <person name="Guillou S."/>
            <person name="Cros-Aarteil S."/>
            <person name="Calhoun S."/>
            <person name="Kuo A."/>
            <person name="Mondo S."/>
            <person name="Pangilinan J."/>
            <person name="Riley R."/>
            <person name="Labutti K."/>
            <person name="Andreopoulos B."/>
            <person name="Lipzen A."/>
            <person name="Chen C."/>
            <person name="Yanf M."/>
            <person name="Daum C."/>
            <person name="Ng V."/>
            <person name="Clum A."/>
            <person name="Steindorff A."/>
            <person name="Ohm R."/>
            <person name="Martin F."/>
            <person name="Silar P."/>
            <person name="Natvig D."/>
            <person name="Lalanne C."/>
            <person name="Gautier V."/>
            <person name="Ament-Velasquez S.L."/>
            <person name="Kruys A."/>
            <person name="Hutchinson M.I."/>
            <person name="Powell A.J."/>
            <person name="Barry K."/>
            <person name="Miller A.N."/>
            <person name="Grigoriev I.V."/>
            <person name="Debuchy R."/>
            <person name="Gladieux P."/>
            <person name="Thoren M.H."/>
            <person name="Johannesson H."/>
        </authorList>
    </citation>
    <scope>NUCLEOTIDE SEQUENCE</scope>
    <source>
        <strain evidence="19">CBS 314.62</strain>
    </source>
</reference>
<dbReference type="GO" id="GO:0006096">
    <property type="term" value="P:glycolytic process"/>
    <property type="evidence" value="ECO:0007669"/>
    <property type="project" value="UniProtKB-KW"/>
</dbReference>
<feature type="binding site" evidence="15">
    <location>
        <begin position="64"/>
        <end position="67"/>
    </location>
    <ligand>
        <name>substrate</name>
    </ligand>
</feature>
<keyword evidence="10 17" id="KW-0418">Kinase</keyword>
<feature type="binding site" evidence="16">
    <location>
        <position position="313"/>
    </location>
    <ligand>
        <name>ATP</name>
        <dbReference type="ChEBI" id="CHEBI:30616"/>
    </ligand>
</feature>
<evidence type="ECO:0000256" key="15">
    <source>
        <dbReference type="PIRSR" id="PIRSR000724-1"/>
    </source>
</evidence>
<feature type="binding site" evidence="16">
    <location>
        <position position="220"/>
    </location>
    <ligand>
        <name>ATP</name>
        <dbReference type="ChEBI" id="CHEBI:30616"/>
    </ligand>
</feature>
<comment type="caution">
    <text evidence="19">The sequence shown here is derived from an EMBL/GenBank/DDBJ whole genome shotgun (WGS) entry which is preliminary data.</text>
</comment>
<feature type="binding site" evidence="15">
    <location>
        <position position="40"/>
    </location>
    <ligand>
        <name>(2R)-3-phosphoglycerate</name>
        <dbReference type="ChEBI" id="CHEBI:58272"/>
    </ligand>
</feature>
<keyword evidence="9" id="KW-0547">Nucleotide-binding</keyword>
<dbReference type="Gene3D" id="3.40.50.1260">
    <property type="entry name" value="Phosphoglycerate kinase, N-terminal domain"/>
    <property type="match status" value="3"/>
</dbReference>
<evidence type="ECO:0000256" key="6">
    <source>
        <dbReference type="ARBA" id="ARBA00016471"/>
    </source>
</evidence>
<evidence type="ECO:0000256" key="5">
    <source>
        <dbReference type="ARBA" id="ARBA00013061"/>
    </source>
</evidence>
<dbReference type="InterPro" id="IPR036043">
    <property type="entry name" value="Phosphoglycerate_kinase_sf"/>
</dbReference>
<evidence type="ECO:0000256" key="10">
    <source>
        <dbReference type="ARBA" id="ARBA00022777"/>
    </source>
</evidence>
<keyword evidence="7 17" id="KW-0808">Transferase</keyword>
<dbReference type="SUPFAM" id="SSF53748">
    <property type="entry name" value="Phosphoglycerate kinase"/>
    <property type="match status" value="1"/>
</dbReference>
<proteinExistence type="inferred from homology"/>
<evidence type="ECO:0000256" key="18">
    <source>
        <dbReference type="RuleBase" id="RU000696"/>
    </source>
</evidence>
<dbReference type="CDD" id="cd00318">
    <property type="entry name" value="Phosphoglycerate_kinase"/>
    <property type="match status" value="1"/>
</dbReference>
<dbReference type="InterPro" id="IPR001576">
    <property type="entry name" value="Phosphoglycerate_kinase"/>
</dbReference>
<organism evidence="19 20">
    <name type="scientific">Podospora appendiculata</name>
    <dbReference type="NCBI Taxonomy" id="314037"/>
    <lineage>
        <taxon>Eukaryota</taxon>
        <taxon>Fungi</taxon>
        <taxon>Dikarya</taxon>
        <taxon>Ascomycota</taxon>
        <taxon>Pezizomycotina</taxon>
        <taxon>Sordariomycetes</taxon>
        <taxon>Sordariomycetidae</taxon>
        <taxon>Sordariales</taxon>
        <taxon>Podosporaceae</taxon>
        <taxon>Podospora</taxon>
    </lineage>
</organism>
<protein>
    <recommendedName>
        <fullName evidence="6 17">Phosphoglycerate kinase</fullName>
        <ecNumber evidence="5 17">2.7.2.3</ecNumber>
    </recommendedName>
</protein>
<dbReference type="InterPro" id="IPR015911">
    <property type="entry name" value="Phosphoglycerate_kinase_CS"/>
</dbReference>
<comment type="cofactor">
    <cofactor evidence="2">
        <name>Mg(2+)</name>
        <dbReference type="ChEBI" id="CHEBI:18420"/>
    </cofactor>
</comment>
<evidence type="ECO:0000256" key="16">
    <source>
        <dbReference type="PIRSR" id="PIRSR000724-2"/>
    </source>
</evidence>
<evidence type="ECO:0000256" key="8">
    <source>
        <dbReference type="ARBA" id="ARBA00022723"/>
    </source>
</evidence>
<dbReference type="Pfam" id="PF00162">
    <property type="entry name" value="PGK"/>
    <property type="match status" value="1"/>
</dbReference>
<feature type="binding site" evidence="15">
    <location>
        <begin position="24"/>
        <end position="26"/>
    </location>
    <ligand>
        <name>substrate</name>
    </ligand>
</feature>
<sequence>MSLASKLSIQDVDLKGKRVLIRVDFNVPLDANKHVTNNQRIVGAIPTIKYAIDNGAKSVILMSHLGRPNGLVNPKYSLKPVVPELEKLLGKSVTFAPDSVGPEVEAIVTKADNGAVILLENLRFHIEEEGKGVDAEGNKVKADKAKVEEFRKGLTALGDIFINDAFGTAHRAHSSMVGVDLPQKAAGFLMKKELDYFAKALESPKRPFLAILGGAKVSDKIQLIDNLLDKVDTLIVCGGMAFTFKKTLNNIPIGNSLFDEAGAKTVGDLMKKAEKNGVKVVLPVDYITADKFAADAATGVATDAEGIPDGWMGLDCGEESIKLYKQAIADSQTILWNGPAGVFEFEAFAKGTKATLDAAVEAAESGKIVIIGGGDTATVAAKYGVEDKLSHVSTGGGASLELLEGKELPGVTALSERK</sequence>
<keyword evidence="12" id="KW-0460">Magnesium</keyword>
<evidence type="ECO:0000256" key="7">
    <source>
        <dbReference type="ARBA" id="ARBA00022679"/>
    </source>
</evidence>
<dbReference type="GO" id="GO:0006094">
    <property type="term" value="P:gluconeogenesis"/>
    <property type="evidence" value="ECO:0007669"/>
    <property type="project" value="TreeGrafter"/>
</dbReference>
<dbReference type="FunFam" id="3.40.50.1260:FF:000031">
    <property type="entry name" value="Phosphoglycerate kinase 1"/>
    <property type="match status" value="1"/>
</dbReference>
<keyword evidence="11 16" id="KW-0067">ATP-binding</keyword>
<dbReference type="Proteomes" id="UP001270362">
    <property type="component" value="Unassembled WGS sequence"/>
</dbReference>
<dbReference type="PRINTS" id="PR00477">
    <property type="entry name" value="PHGLYCKINASE"/>
</dbReference>
<dbReference type="InterPro" id="IPR015824">
    <property type="entry name" value="Phosphoglycerate_kinase_N"/>
</dbReference>
<evidence type="ECO:0000256" key="2">
    <source>
        <dbReference type="ARBA" id="ARBA00001946"/>
    </source>
</evidence>
<evidence type="ECO:0000256" key="13">
    <source>
        <dbReference type="ARBA" id="ARBA00023128"/>
    </source>
</evidence>
<comment type="pathway">
    <text evidence="3">Carbohydrate degradation; glycolysis; pyruvate from D-glyceraldehyde 3-phosphate: step 2/5.</text>
</comment>
<name>A0AAE0X8H9_9PEZI</name>
<feature type="binding site" evidence="16">
    <location>
        <begin position="373"/>
        <end position="376"/>
    </location>
    <ligand>
        <name>ATP</name>
        <dbReference type="ChEBI" id="CHEBI:30616"/>
    </ligand>
</feature>
<dbReference type="FunFam" id="3.40.50.1260:FF:000005">
    <property type="entry name" value="Phosphoglycerate kinase"/>
    <property type="match status" value="1"/>
</dbReference>
<feature type="binding site" evidence="16">
    <location>
        <position position="344"/>
    </location>
    <ligand>
        <name>ATP</name>
        <dbReference type="ChEBI" id="CHEBI:30616"/>
    </ligand>
</feature>
<evidence type="ECO:0000256" key="1">
    <source>
        <dbReference type="ARBA" id="ARBA00000642"/>
    </source>
</evidence>
<evidence type="ECO:0000256" key="11">
    <source>
        <dbReference type="ARBA" id="ARBA00022840"/>
    </source>
</evidence>
<comment type="catalytic activity">
    <reaction evidence="1 17">
        <text>(2R)-3-phosphoglycerate + ATP = (2R)-3-phospho-glyceroyl phosphate + ADP</text>
        <dbReference type="Rhea" id="RHEA:14801"/>
        <dbReference type="ChEBI" id="CHEBI:30616"/>
        <dbReference type="ChEBI" id="CHEBI:57604"/>
        <dbReference type="ChEBI" id="CHEBI:58272"/>
        <dbReference type="ChEBI" id="CHEBI:456216"/>
        <dbReference type="EC" id="2.7.2.3"/>
    </reaction>
</comment>
<dbReference type="GO" id="GO:0005829">
    <property type="term" value="C:cytosol"/>
    <property type="evidence" value="ECO:0007669"/>
    <property type="project" value="TreeGrafter"/>
</dbReference>
<evidence type="ECO:0000256" key="12">
    <source>
        <dbReference type="ARBA" id="ARBA00022842"/>
    </source>
</evidence>
<evidence type="ECO:0000256" key="3">
    <source>
        <dbReference type="ARBA" id="ARBA00004838"/>
    </source>
</evidence>
<dbReference type="GO" id="GO:0005524">
    <property type="term" value="F:ATP binding"/>
    <property type="evidence" value="ECO:0007669"/>
    <property type="project" value="UniProtKB-KW"/>
</dbReference>
<evidence type="ECO:0000256" key="9">
    <source>
        <dbReference type="ARBA" id="ARBA00022741"/>
    </source>
</evidence>
<evidence type="ECO:0000256" key="17">
    <source>
        <dbReference type="RuleBase" id="RU000532"/>
    </source>
</evidence>
<evidence type="ECO:0000313" key="20">
    <source>
        <dbReference type="Proteomes" id="UP001270362"/>
    </source>
</evidence>
<dbReference type="GO" id="GO:0004618">
    <property type="term" value="F:phosphoglycerate kinase activity"/>
    <property type="evidence" value="ECO:0007669"/>
    <property type="project" value="UniProtKB-EC"/>
</dbReference>
<gene>
    <name evidence="19" type="ORF">B0T22DRAFT_511030</name>
</gene>
<feature type="binding site" evidence="15">
    <location>
        <position position="171"/>
    </location>
    <ligand>
        <name>(2R)-3-phosphoglycerate</name>
        <dbReference type="ChEBI" id="CHEBI:58272"/>
    </ligand>
</feature>
<dbReference type="PROSITE" id="PS00111">
    <property type="entry name" value="PGLYCERATE_KINASE"/>
    <property type="match status" value="1"/>
</dbReference>
<keyword evidence="20" id="KW-1185">Reference proteome</keyword>
<dbReference type="PANTHER" id="PTHR11406:SF0">
    <property type="entry name" value="PHOSPHOGLYCERATE KINASE"/>
    <property type="match status" value="1"/>
</dbReference>